<accession>I4Z119</accession>
<name>I4Z119_9HYPH</name>
<dbReference type="HOGENOM" id="CLU_2494419_0_0_5"/>
<protein>
    <submittedName>
        <fullName evidence="1">Uncharacterized protein</fullName>
    </submittedName>
</protein>
<evidence type="ECO:0000313" key="2">
    <source>
        <dbReference type="Proteomes" id="UP000003947"/>
    </source>
</evidence>
<gene>
    <name evidence="1" type="ORF">MicloDRAFT_00012320</name>
</gene>
<dbReference type="Proteomes" id="UP000003947">
    <property type="component" value="Unassembled WGS sequence"/>
</dbReference>
<proteinExistence type="predicted"/>
<dbReference type="PATRIC" id="fig|864069.3.peg.1369"/>
<dbReference type="RefSeq" id="WP_009489975.1">
    <property type="nucleotide sequence ID" value="NZ_CP141050.1"/>
</dbReference>
<dbReference type="EMBL" id="JH660640">
    <property type="protein sequence ID" value="EIM29911.1"/>
    <property type="molecule type" value="Genomic_DNA"/>
</dbReference>
<reference evidence="1 2" key="1">
    <citation type="submission" date="2012-02" db="EMBL/GenBank/DDBJ databases">
        <title>Improved High-Quality Draft sequence of Microvirga sp. WSM3557.</title>
        <authorList>
            <consortium name="US DOE Joint Genome Institute"/>
            <person name="Lucas S."/>
            <person name="Han J."/>
            <person name="Lapidus A."/>
            <person name="Cheng J.-F."/>
            <person name="Goodwin L."/>
            <person name="Pitluck S."/>
            <person name="Peters L."/>
            <person name="Zhang X."/>
            <person name="Detter J.C."/>
            <person name="Han C."/>
            <person name="Tapia R."/>
            <person name="Land M."/>
            <person name="Hauser L."/>
            <person name="Kyrpides N."/>
            <person name="Ivanova N."/>
            <person name="Pagani I."/>
            <person name="Brau L."/>
            <person name="Yates R."/>
            <person name="O'Hara G."/>
            <person name="Rui T."/>
            <person name="Howieson J."/>
            <person name="Reeve W."/>
            <person name="Woyke T."/>
        </authorList>
    </citation>
    <scope>NUCLEOTIDE SEQUENCE [LARGE SCALE GENOMIC DNA]</scope>
    <source>
        <strain evidence="1 2">WSM3557</strain>
    </source>
</reference>
<organism evidence="1 2">
    <name type="scientific">Microvirga lotononidis</name>
    <dbReference type="NCBI Taxonomy" id="864069"/>
    <lineage>
        <taxon>Bacteria</taxon>
        <taxon>Pseudomonadati</taxon>
        <taxon>Pseudomonadota</taxon>
        <taxon>Alphaproteobacteria</taxon>
        <taxon>Hyphomicrobiales</taxon>
        <taxon>Methylobacteriaceae</taxon>
        <taxon>Microvirga</taxon>
    </lineage>
</organism>
<evidence type="ECO:0000313" key="1">
    <source>
        <dbReference type="EMBL" id="EIM29911.1"/>
    </source>
</evidence>
<dbReference type="AlphaFoldDB" id="I4Z119"/>
<keyword evidence="2" id="KW-1185">Reference proteome</keyword>
<sequence length="86" mass="9463">MPDNATAKAQAEAAWRESKRRLQEVIGVTELSPDFRALFDATPRPFLVLASDLTIVPPRSRRSARATHLHRVNAMAAWKVAANVAA</sequence>